<gene>
    <name evidence="1" type="ORF">HLUCCA11_24055</name>
</gene>
<evidence type="ECO:0000313" key="1">
    <source>
        <dbReference type="EMBL" id="KPQ31305.1"/>
    </source>
</evidence>
<dbReference type="Proteomes" id="UP000050465">
    <property type="component" value="Unassembled WGS sequence"/>
</dbReference>
<proteinExistence type="predicted"/>
<sequence length="152" mass="16752">MRYATQLLSCLSTMLFVGSVVQLPSFSKEPLKATPTEPTTTKQLDTTLLEIGRILFVGDLDLHLFVGYHAGRSFTVNFESDDANTIFVISNKEGELIASNADFVSRSTAFQFTIATPESDYYLFAVTSPTASEQVAYRITVVESTEAEPFSK</sequence>
<name>A0A0P8BRP8_9CYAN</name>
<dbReference type="EMBL" id="LJZR01000112">
    <property type="protein sequence ID" value="KPQ31305.1"/>
    <property type="molecule type" value="Genomic_DNA"/>
</dbReference>
<evidence type="ECO:0008006" key="3">
    <source>
        <dbReference type="Google" id="ProtNLM"/>
    </source>
</evidence>
<evidence type="ECO:0000313" key="2">
    <source>
        <dbReference type="Proteomes" id="UP000050465"/>
    </source>
</evidence>
<dbReference type="AlphaFoldDB" id="A0A0P8BRP8"/>
<protein>
    <recommendedName>
        <fullName evidence="3">Peptidase C-terminal archaeal/bacterial domain-containing protein</fullName>
    </recommendedName>
</protein>
<organism evidence="1 2">
    <name type="scientific">Phormidesmis priestleyi Ana</name>
    <dbReference type="NCBI Taxonomy" id="1666911"/>
    <lineage>
        <taxon>Bacteria</taxon>
        <taxon>Bacillati</taxon>
        <taxon>Cyanobacteriota</taxon>
        <taxon>Cyanophyceae</taxon>
        <taxon>Leptolyngbyales</taxon>
        <taxon>Leptolyngbyaceae</taxon>
        <taxon>Phormidesmis</taxon>
    </lineage>
</organism>
<accession>A0A0P8BRP8</accession>
<comment type="caution">
    <text evidence="1">The sequence shown here is derived from an EMBL/GenBank/DDBJ whole genome shotgun (WGS) entry which is preliminary data.</text>
</comment>
<reference evidence="1 2" key="1">
    <citation type="submission" date="2015-09" db="EMBL/GenBank/DDBJ databases">
        <title>Identification and resolution of microdiversity through metagenomic sequencing of parallel consortia.</title>
        <authorList>
            <person name="Nelson W.C."/>
            <person name="Romine M.F."/>
            <person name="Lindemann S.R."/>
        </authorList>
    </citation>
    <scope>NUCLEOTIDE SEQUENCE [LARGE SCALE GENOMIC DNA]</scope>
    <source>
        <strain evidence="1">Ana</strain>
    </source>
</reference>